<dbReference type="InterPro" id="IPR036505">
    <property type="entry name" value="Amidase/PGRP_sf"/>
</dbReference>
<dbReference type="EMBL" id="FPCH01000001">
    <property type="protein sequence ID" value="SFV25869.1"/>
    <property type="molecule type" value="Genomic_DNA"/>
</dbReference>
<dbReference type="EC" id="3.5.1.28" evidence="3"/>
<evidence type="ECO:0000256" key="5">
    <source>
        <dbReference type="ARBA" id="ARBA00023316"/>
    </source>
</evidence>
<dbReference type="STRING" id="51670.SAMN04488557_0213"/>
<dbReference type="AlphaFoldDB" id="A0A1I7MTY2"/>
<dbReference type="Gene3D" id="1.10.101.10">
    <property type="entry name" value="PGBD-like superfamily/PGBD"/>
    <property type="match status" value="1"/>
</dbReference>
<evidence type="ECO:0000256" key="3">
    <source>
        <dbReference type="ARBA" id="ARBA00011901"/>
    </source>
</evidence>
<dbReference type="Pfam" id="PF01510">
    <property type="entry name" value="Amidase_2"/>
    <property type="match status" value="1"/>
</dbReference>
<accession>A0A1I7MTY2</accession>
<dbReference type="GO" id="GO:0008745">
    <property type="term" value="F:N-acetylmuramoyl-L-alanine amidase activity"/>
    <property type="evidence" value="ECO:0007669"/>
    <property type="project" value="UniProtKB-EC"/>
</dbReference>
<evidence type="ECO:0000313" key="8">
    <source>
        <dbReference type="EMBL" id="SFV25869.1"/>
    </source>
</evidence>
<dbReference type="GO" id="GO:0071555">
    <property type="term" value="P:cell wall organization"/>
    <property type="evidence" value="ECO:0007669"/>
    <property type="project" value="UniProtKB-KW"/>
</dbReference>
<dbReference type="InterPro" id="IPR002477">
    <property type="entry name" value="Peptidoglycan-bd-like"/>
</dbReference>
<dbReference type="PANTHER" id="PTHR30417:SF1">
    <property type="entry name" value="N-ACETYLMURAMOYL-L-ALANINE AMIDASE AMID"/>
    <property type="match status" value="1"/>
</dbReference>
<feature type="region of interest" description="Disordered" evidence="6">
    <location>
        <begin position="1"/>
        <end position="22"/>
    </location>
</feature>
<dbReference type="CDD" id="cd06583">
    <property type="entry name" value="PGRP"/>
    <property type="match status" value="1"/>
</dbReference>
<evidence type="ECO:0000256" key="1">
    <source>
        <dbReference type="ARBA" id="ARBA00001561"/>
    </source>
</evidence>
<name>A0A1I7MTY2_9HYPH</name>
<dbReference type="InterPro" id="IPR002502">
    <property type="entry name" value="Amidase_domain"/>
</dbReference>
<protein>
    <recommendedName>
        <fullName evidence="3">N-acetylmuramoyl-L-alanine amidase</fullName>
        <ecNumber evidence="3">3.5.1.28</ecNumber>
    </recommendedName>
</protein>
<dbReference type="InterPro" id="IPR036365">
    <property type="entry name" value="PGBD-like_sf"/>
</dbReference>
<comment type="similarity">
    <text evidence="2">Belongs to the N-acetylmuramoyl-L-alanine amidase 2 family.</text>
</comment>
<proteinExistence type="inferred from homology"/>
<keyword evidence="5" id="KW-0961">Cell wall biogenesis/degradation</keyword>
<evidence type="ECO:0000256" key="4">
    <source>
        <dbReference type="ARBA" id="ARBA00022801"/>
    </source>
</evidence>
<dbReference type="PANTHER" id="PTHR30417">
    <property type="entry name" value="N-ACETYLMURAMOYL-L-ALANINE AMIDASE AMID"/>
    <property type="match status" value="1"/>
</dbReference>
<dbReference type="Proteomes" id="UP000199423">
    <property type="component" value="Unassembled WGS sequence"/>
</dbReference>
<sequence>MSFPSDTPLSHDIHPAENREARRGGVKPSLLILHYTGMSTAAKAIDWLGRAESGVSCHYVIDEAGRITQLVPEEQRAWHAGVSYWRGETDINSHSIGIEIHNPGHEHGYPDFPPDQMAAVVALSKDIVRRHRIAPENVLAHSDVAPGRKIDPGEKFDWLLLAKEGLGLWVRPSPVRADDPGLGLGDSGSRIARMQERLASYGYDVEATGTLDAATEKVLRAFQLHFRPRRVDGRLDRSTEVTLERLIEASGKRTAA</sequence>
<dbReference type="GO" id="GO:0019867">
    <property type="term" value="C:outer membrane"/>
    <property type="evidence" value="ECO:0007669"/>
    <property type="project" value="TreeGrafter"/>
</dbReference>
<evidence type="ECO:0000256" key="2">
    <source>
        <dbReference type="ARBA" id="ARBA00007553"/>
    </source>
</evidence>
<organism evidence="8 9">
    <name type="scientific">Hyphomicrobium facile</name>
    <dbReference type="NCBI Taxonomy" id="51670"/>
    <lineage>
        <taxon>Bacteria</taxon>
        <taxon>Pseudomonadati</taxon>
        <taxon>Pseudomonadota</taxon>
        <taxon>Alphaproteobacteria</taxon>
        <taxon>Hyphomicrobiales</taxon>
        <taxon>Hyphomicrobiaceae</taxon>
        <taxon>Hyphomicrobium</taxon>
    </lineage>
</organism>
<reference evidence="9" key="1">
    <citation type="submission" date="2016-10" db="EMBL/GenBank/DDBJ databases">
        <authorList>
            <person name="Varghese N."/>
            <person name="Submissions S."/>
        </authorList>
    </citation>
    <scope>NUCLEOTIDE SEQUENCE [LARGE SCALE GENOMIC DNA]</scope>
    <source>
        <strain evidence="9">DSM 1565</strain>
    </source>
</reference>
<dbReference type="InterPro" id="IPR051206">
    <property type="entry name" value="NAMLAA_amidase_2"/>
</dbReference>
<feature type="compositionally biased region" description="Basic and acidic residues" evidence="6">
    <location>
        <begin position="9"/>
        <end position="22"/>
    </location>
</feature>
<dbReference type="OrthoDB" id="9794842at2"/>
<dbReference type="GO" id="GO:0009253">
    <property type="term" value="P:peptidoglycan catabolic process"/>
    <property type="evidence" value="ECO:0007669"/>
    <property type="project" value="InterPro"/>
</dbReference>
<comment type="catalytic activity">
    <reaction evidence="1">
        <text>Hydrolyzes the link between N-acetylmuramoyl residues and L-amino acid residues in certain cell-wall glycopeptides.</text>
        <dbReference type="EC" id="3.5.1.28"/>
    </reaction>
</comment>
<dbReference type="SUPFAM" id="SSF55846">
    <property type="entry name" value="N-acetylmuramoyl-L-alanine amidase-like"/>
    <property type="match status" value="1"/>
</dbReference>
<evidence type="ECO:0000256" key="6">
    <source>
        <dbReference type="SAM" id="MobiDB-lite"/>
    </source>
</evidence>
<dbReference type="RefSeq" id="WP_092863022.1">
    <property type="nucleotide sequence ID" value="NZ_FPCH01000001.1"/>
</dbReference>
<dbReference type="Pfam" id="PF01471">
    <property type="entry name" value="PG_binding_1"/>
    <property type="match status" value="1"/>
</dbReference>
<gene>
    <name evidence="8" type="ORF">SAMN04488557_0213</name>
</gene>
<dbReference type="SMART" id="SM00644">
    <property type="entry name" value="Ami_2"/>
    <property type="match status" value="1"/>
</dbReference>
<dbReference type="InterPro" id="IPR036366">
    <property type="entry name" value="PGBDSf"/>
</dbReference>
<dbReference type="GO" id="GO:0009254">
    <property type="term" value="P:peptidoglycan turnover"/>
    <property type="evidence" value="ECO:0007669"/>
    <property type="project" value="TreeGrafter"/>
</dbReference>
<evidence type="ECO:0000313" key="9">
    <source>
        <dbReference type="Proteomes" id="UP000199423"/>
    </source>
</evidence>
<feature type="domain" description="N-acetylmuramoyl-L-alanine amidase" evidence="7">
    <location>
        <begin position="16"/>
        <end position="153"/>
    </location>
</feature>
<dbReference type="SUPFAM" id="SSF47090">
    <property type="entry name" value="PGBD-like"/>
    <property type="match status" value="1"/>
</dbReference>
<keyword evidence="4" id="KW-0378">Hydrolase</keyword>
<keyword evidence="9" id="KW-1185">Reference proteome</keyword>
<dbReference type="Gene3D" id="3.40.80.10">
    <property type="entry name" value="Peptidoglycan recognition protein-like"/>
    <property type="match status" value="1"/>
</dbReference>
<evidence type="ECO:0000259" key="7">
    <source>
        <dbReference type="SMART" id="SM00644"/>
    </source>
</evidence>